<feature type="region of interest" description="Disordered" evidence="5">
    <location>
        <begin position="314"/>
        <end position="334"/>
    </location>
</feature>
<dbReference type="InterPro" id="IPR036869">
    <property type="entry name" value="J_dom_sf"/>
</dbReference>
<feature type="repeat" description="TPR" evidence="4">
    <location>
        <begin position="66"/>
        <end position="99"/>
    </location>
</feature>
<dbReference type="SMART" id="SM00028">
    <property type="entry name" value="TPR"/>
    <property type="match status" value="3"/>
</dbReference>
<dbReference type="GO" id="GO:0051087">
    <property type="term" value="F:protein-folding chaperone binding"/>
    <property type="evidence" value="ECO:0007669"/>
    <property type="project" value="TreeGrafter"/>
</dbReference>
<dbReference type="PRINTS" id="PR00625">
    <property type="entry name" value="JDOMAIN"/>
</dbReference>
<dbReference type="PANTHER" id="PTHR44140">
    <property type="entry name" value="LD25575P"/>
    <property type="match status" value="1"/>
</dbReference>
<proteinExistence type="predicted"/>
<dbReference type="SMART" id="SM00271">
    <property type="entry name" value="DnaJ"/>
    <property type="match status" value="1"/>
</dbReference>
<dbReference type="Pfam" id="PF00226">
    <property type="entry name" value="DnaJ"/>
    <property type="match status" value="1"/>
</dbReference>
<evidence type="ECO:0000256" key="3">
    <source>
        <dbReference type="ARBA" id="ARBA00022824"/>
    </source>
</evidence>
<evidence type="ECO:0000256" key="2">
    <source>
        <dbReference type="ARBA" id="ARBA00022729"/>
    </source>
</evidence>
<keyword evidence="4" id="KW-0802">TPR repeat</keyword>
<dbReference type="PROSITE" id="PS50076">
    <property type="entry name" value="DNAJ_2"/>
    <property type="match status" value="1"/>
</dbReference>
<feature type="chain" id="PRO_5002172098" description="J domain-containing protein" evidence="6">
    <location>
        <begin position="22"/>
        <end position="556"/>
    </location>
</feature>
<dbReference type="InParanoid" id="A0A0C2ZN96"/>
<reference evidence="9" key="2">
    <citation type="submission" date="2015-01" db="EMBL/GenBank/DDBJ databases">
        <title>Evolutionary Origins and Diversification of the Mycorrhizal Mutualists.</title>
        <authorList>
            <consortium name="DOE Joint Genome Institute"/>
            <consortium name="Mycorrhizal Genomics Consortium"/>
            <person name="Kohler A."/>
            <person name="Kuo A."/>
            <person name="Nagy L.G."/>
            <person name="Floudas D."/>
            <person name="Copeland A."/>
            <person name="Barry K.W."/>
            <person name="Cichocki N."/>
            <person name="Veneault-Fourrey C."/>
            <person name="LaButti K."/>
            <person name="Lindquist E.A."/>
            <person name="Lipzen A."/>
            <person name="Lundell T."/>
            <person name="Morin E."/>
            <person name="Murat C."/>
            <person name="Riley R."/>
            <person name="Ohm R."/>
            <person name="Sun H."/>
            <person name="Tunlid A."/>
            <person name="Henrissat B."/>
            <person name="Grigoriev I.V."/>
            <person name="Hibbett D.S."/>
            <person name="Martin F."/>
        </authorList>
    </citation>
    <scope>NUCLEOTIDE SEQUENCE [LARGE SCALE GENOMIC DNA]</scope>
    <source>
        <strain evidence="9">Foug A</strain>
    </source>
</reference>
<evidence type="ECO:0000313" key="9">
    <source>
        <dbReference type="Proteomes" id="UP000053989"/>
    </source>
</evidence>
<dbReference type="GO" id="GO:0034975">
    <property type="term" value="P:protein folding in endoplasmic reticulum"/>
    <property type="evidence" value="ECO:0007669"/>
    <property type="project" value="TreeGrafter"/>
</dbReference>
<accession>A0A0C2ZN96</accession>
<dbReference type="GO" id="GO:0005783">
    <property type="term" value="C:endoplasmic reticulum"/>
    <property type="evidence" value="ECO:0007669"/>
    <property type="project" value="UniProtKB-SubCell"/>
</dbReference>
<dbReference type="PROSITE" id="PS50005">
    <property type="entry name" value="TPR"/>
    <property type="match status" value="2"/>
</dbReference>
<evidence type="ECO:0000256" key="6">
    <source>
        <dbReference type="SAM" id="SignalP"/>
    </source>
</evidence>
<dbReference type="STRING" id="1036808.A0A0C2ZN96"/>
<keyword evidence="9" id="KW-1185">Reference proteome</keyword>
<evidence type="ECO:0000256" key="4">
    <source>
        <dbReference type="PROSITE-ProRule" id="PRU00339"/>
    </source>
</evidence>
<feature type="region of interest" description="Disordered" evidence="5">
    <location>
        <begin position="500"/>
        <end position="525"/>
    </location>
</feature>
<name>A0A0C2ZN96_9AGAM</name>
<dbReference type="InterPro" id="IPR011990">
    <property type="entry name" value="TPR-like_helical_dom_sf"/>
</dbReference>
<keyword evidence="2 6" id="KW-0732">Signal</keyword>
<protein>
    <recommendedName>
        <fullName evidence="7">J domain-containing protein</fullName>
    </recommendedName>
</protein>
<dbReference type="InterPro" id="IPR051727">
    <property type="entry name" value="DnaJ_C3_Co-chaperones"/>
</dbReference>
<dbReference type="AlphaFoldDB" id="A0A0C2ZN96"/>
<dbReference type="EMBL" id="KN822038">
    <property type="protein sequence ID" value="KIM63058.1"/>
    <property type="molecule type" value="Genomic_DNA"/>
</dbReference>
<reference evidence="8 9" key="1">
    <citation type="submission" date="2014-04" db="EMBL/GenBank/DDBJ databases">
        <authorList>
            <consortium name="DOE Joint Genome Institute"/>
            <person name="Kuo A."/>
            <person name="Kohler A."/>
            <person name="Nagy L.G."/>
            <person name="Floudas D."/>
            <person name="Copeland A."/>
            <person name="Barry K.W."/>
            <person name="Cichocki N."/>
            <person name="Veneault-Fourrey C."/>
            <person name="LaButti K."/>
            <person name="Lindquist E.A."/>
            <person name="Lipzen A."/>
            <person name="Lundell T."/>
            <person name="Morin E."/>
            <person name="Murat C."/>
            <person name="Sun H."/>
            <person name="Tunlid A."/>
            <person name="Henrissat B."/>
            <person name="Grigoriev I.V."/>
            <person name="Hibbett D.S."/>
            <person name="Martin F."/>
            <person name="Nordberg H.P."/>
            <person name="Cantor M.N."/>
            <person name="Hua S.X."/>
        </authorList>
    </citation>
    <scope>NUCLEOTIDE SEQUENCE [LARGE SCALE GENOMIC DNA]</scope>
    <source>
        <strain evidence="8 9">Foug A</strain>
    </source>
</reference>
<evidence type="ECO:0000256" key="1">
    <source>
        <dbReference type="ARBA" id="ARBA00004240"/>
    </source>
</evidence>
<feature type="compositionally biased region" description="Low complexity" evidence="5">
    <location>
        <begin position="321"/>
        <end position="333"/>
    </location>
</feature>
<dbReference type="PANTHER" id="PTHR44140:SF2">
    <property type="entry name" value="LD25575P"/>
    <property type="match status" value="1"/>
</dbReference>
<dbReference type="OrthoDB" id="1726119at2759"/>
<dbReference type="Gene3D" id="1.25.40.10">
    <property type="entry name" value="Tetratricopeptide repeat domain"/>
    <property type="match status" value="1"/>
</dbReference>
<dbReference type="InterPro" id="IPR001623">
    <property type="entry name" value="DnaJ_domain"/>
</dbReference>
<dbReference type="SUPFAM" id="SSF48452">
    <property type="entry name" value="TPR-like"/>
    <property type="match status" value="2"/>
</dbReference>
<feature type="domain" description="J" evidence="7">
    <location>
        <begin position="446"/>
        <end position="507"/>
    </location>
</feature>
<gene>
    <name evidence="8" type="ORF">SCLCIDRAFT_1214582</name>
</gene>
<dbReference type="Proteomes" id="UP000053989">
    <property type="component" value="Unassembled WGS sequence"/>
</dbReference>
<feature type="repeat" description="TPR" evidence="4">
    <location>
        <begin position="32"/>
        <end position="65"/>
    </location>
</feature>
<comment type="subcellular location">
    <subcellularLocation>
        <location evidence="1">Endoplasmic reticulum</location>
    </subcellularLocation>
</comment>
<organism evidence="8 9">
    <name type="scientific">Scleroderma citrinum Foug A</name>
    <dbReference type="NCBI Taxonomy" id="1036808"/>
    <lineage>
        <taxon>Eukaryota</taxon>
        <taxon>Fungi</taxon>
        <taxon>Dikarya</taxon>
        <taxon>Basidiomycota</taxon>
        <taxon>Agaricomycotina</taxon>
        <taxon>Agaricomycetes</taxon>
        <taxon>Agaricomycetidae</taxon>
        <taxon>Boletales</taxon>
        <taxon>Sclerodermatineae</taxon>
        <taxon>Sclerodermataceae</taxon>
        <taxon>Scleroderma</taxon>
    </lineage>
</organism>
<sequence>MRFPSVAGFLLLLSSSTLVHSSSSSGLANPNLQPLIARGDALLSAGQWNDAAQTYTDAISLSPGDYSLFYKRATAYLSMNRHTNALDDFSKVLDLTSGEFDRAILMMSKIHMKDGDWTRAKDTLDSYAAKVPSDPEVGELREDIKDAQAAAKKAKDARRAQLWTVCSESATHALRVASHSIELRQTRAECSLAGGDPQGAVVDLSRLSYLSPPTTTSLMRIFRLSYFLLPPSSPSSRTSHMTPLKQCLHLDPDSPKCSSAHRLAKSLDKSFAALSKFLLSNDWMGVVKHVAGPSSIYPGDGFLSMFDRALEQQASREQLAPPSASSKSSVPIPDARVESPRRAHILRSVCRAYIKLNLAKKAEPWCDALLAMSSEAHKLASEIYTESSPEVDGWIGKGEALLAREEWEEAVRAFERAAEGSGRSNRDVLARLQKAQRLLKQSKRKDYYKVLGVSRDADSRTIKKAFRKAAMTAHPDKGGSEAKMATVNEAYEVLSNPELRQRFDNGDDPNDTSSQGSPFTGFATNFGGFGQGGEHPFAQFFQQAGHRGFSYGRGGH</sequence>
<dbReference type="SUPFAM" id="SSF46565">
    <property type="entry name" value="Chaperone J-domain"/>
    <property type="match status" value="1"/>
</dbReference>
<evidence type="ECO:0000259" key="7">
    <source>
        <dbReference type="PROSITE" id="PS50076"/>
    </source>
</evidence>
<dbReference type="CDD" id="cd06257">
    <property type="entry name" value="DnaJ"/>
    <property type="match status" value="1"/>
</dbReference>
<dbReference type="HOGENOM" id="CLU_015935_0_1_1"/>
<feature type="signal peptide" evidence="6">
    <location>
        <begin position="1"/>
        <end position="21"/>
    </location>
</feature>
<dbReference type="Pfam" id="PF13174">
    <property type="entry name" value="TPR_6"/>
    <property type="match status" value="1"/>
</dbReference>
<evidence type="ECO:0000256" key="5">
    <source>
        <dbReference type="SAM" id="MobiDB-lite"/>
    </source>
</evidence>
<dbReference type="Pfam" id="PF13432">
    <property type="entry name" value="TPR_16"/>
    <property type="match status" value="1"/>
</dbReference>
<keyword evidence="3" id="KW-0256">Endoplasmic reticulum</keyword>
<dbReference type="Gene3D" id="1.10.287.110">
    <property type="entry name" value="DnaJ domain"/>
    <property type="match status" value="1"/>
</dbReference>
<dbReference type="InterPro" id="IPR019734">
    <property type="entry name" value="TPR_rpt"/>
</dbReference>
<evidence type="ECO:0000313" key="8">
    <source>
        <dbReference type="EMBL" id="KIM63058.1"/>
    </source>
</evidence>
<dbReference type="GO" id="GO:0051787">
    <property type="term" value="F:misfolded protein binding"/>
    <property type="evidence" value="ECO:0007669"/>
    <property type="project" value="TreeGrafter"/>
</dbReference>